<keyword evidence="2 3" id="KW-0802">TPR repeat</keyword>
<keyword evidence="1" id="KW-0677">Repeat</keyword>
<name>A0A1M6BMT6_9BACT</name>
<dbReference type="SMART" id="SM00028">
    <property type="entry name" value="TPR"/>
    <property type="match status" value="7"/>
</dbReference>
<evidence type="ECO:0000313" key="5">
    <source>
        <dbReference type="EMBL" id="SHI50032.1"/>
    </source>
</evidence>
<protein>
    <submittedName>
        <fullName evidence="5">Tetratricopeptide repeat-containing protein</fullName>
    </submittedName>
</protein>
<evidence type="ECO:0000259" key="4">
    <source>
        <dbReference type="Pfam" id="PF12770"/>
    </source>
</evidence>
<feature type="repeat" description="TPR" evidence="3">
    <location>
        <begin position="968"/>
        <end position="1001"/>
    </location>
</feature>
<dbReference type="OrthoDB" id="251285at2"/>
<dbReference type="AlphaFoldDB" id="A0A1M6BMT6"/>
<dbReference type="Gene3D" id="3.40.50.300">
    <property type="entry name" value="P-loop containing nucleotide triphosphate hydrolases"/>
    <property type="match status" value="1"/>
</dbReference>
<sequence length="1170" mass="131618">MDKNTLVIRHVSSDPNCFMVIAGVKTSQPVEIGPPESFKVEGRPNSNLTLDLRWYLEDFLTYPFHPDTDKAHNVQDCLAQWGESAFKALFDNLEGGGMLRQAMDGHYKNLNLIISSDDPGVLSWPWEALRDPQIGYLVHACQMGRRIDSAADPAPISEKLPKDRLNILMVTARPYENDVRYRSISRLVVDQVEKQGLPAEVHILRPPTFDNLRNTLRANPDFFHVVHFDGHGAYGSLDGPVDISGGYQFKSKNQGCLIFENEKGEAEPIKAGLLSDLLREYSIPMVVLNACQSAMIDENAGDQFASVASALVRAGCSGVTAMAWSLYVSGAHQFLPAFYSRLFETGSLAHGVRAGRRQMLAKPDRVCSRGEFPLDDWLVPVVYQQQDLDFSFKNQGKEQREKAPLPQEINDASNPFGFVGRDAAILEMERRLHKEIPAILIHGIGGAGKTTLAKGFVKWLADTHGLGAGCFWFAFNDIRSAEYVINDMGEKLFGGNFRAASLEDRIKALWQEFKKHRYIIVWDNFESVCGIPGTEVKPMLPEQDRQLLKDFLQGLRGAPTKVIITSRSTEDWLKADRKKLGIRGLAGEELWELVNAVQDHLGLKIDRKDEDIQKLMDLLGGHPLAMRVTLPLLEDHTPGQLMEAINQGRNIYGRDADEATAKFYSTMEMAVQTLPKDLQPLLIPLGLHEKYFMIKQLEAIAQRVDSAWTRERLDAFCRAMVHLGMLSPLIGPFYELHPALTGYLRCVTQDRKLNEEWQRAFVDILARIADAFASKPLPDQRMVFNINKANFYHAMALAQQLETDLAYLALVQALALHAQNIRNFGEGKTLFEQLASAYHARGTIEGEAVAYHQLGLIAQEARNFSAAIEWYEKSLDIKEKQCDEHGAAISYHQLGIIAQEQRVFLEAEKWLKKALGIFEIAGNELSFAASCHQLGIVAQEQRDFQAAKTWYMKSLKIEEKQGVEHSAAITYHQLGIIAQKEGDFQEAVKWCKKALGIQERKGNNSEISNCYHLLGTVLLEQGDFSEAEKCYKRCLNIDEKIGNELGLASSYHQLGVVSQAEGDFEAAEKWYKKAVDILEKYYNEHDAAQSYGQLGVLHGLQKKFESSGRWFIKSIKVFVRTNDLHEAQKHSRNFMITYLSAPAAMREKLEALWKEAGLPDLSEKPEEGDD</sequence>
<dbReference type="Pfam" id="PF12770">
    <property type="entry name" value="CHAT"/>
    <property type="match status" value="1"/>
</dbReference>
<dbReference type="Pfam" id="PF13181">
    <property type="entry name" value="TPR_8"/>
    <property type="match status" value="2"/>
</dbReference>
<evidence type="ECO:0000256" key="3">
    <source>
        <dbReference type="PROSITE-ProRule" id="PRU00339"/>
    </source>
</evidence>
<dbReference type="Gene3D" id="1.25.40.10">
    <property type="entry name" value="Tetratricopeptide repeat domain"/>
    <property type="match status" value="2"/>
</dbReference>
<accession>A0A1M6BMT6</accession>
<dbReference type="RefSeq" id="WP_073471721.1">
    <property type="nucleotide sequence ID" value="NZ_FQZU01000001.1"/>
</dbReference>
<feature type="domain" description="CHAT" evidence="4">
    <location>
        <begin position="99"/>
        <end position="365"/>
    </location>
</feature>
<dbReference type="SUPFAM" id="SSF48452">
    <property type="entry name" value="TPR-like"/>
    <property type="match status" value="2"/>
</dbReference>
<dbReference type="SUPFAM" id="SSF52540">
    <property type="entry name" value="P-loop containing nucleoside triphosphate hydrolases"/>
    <property type="match status" value="1"/>
</dbReference>
<dbReference type="GO" id="GO:0043531">
    <property type="term" value="F:ADP binding"/>
    <property type="evidence" value="ECO:0007669"/>
    <property type="project" value="InterPro"/>
</dbReference>
<dbReference type="STRING" id="1121393.SAMN02745216_00027"/>
<evidence type="ECO:0000313" key="6">
    <source>
        <dbReference type="Proteomes" id="UP000183994"/>
    </source>
</evidence>
<feature type="repeat" description="TPR" evidence="3">
    <location>
        <begin position="1048"/>
        <end position="1081"/>
    </location>
</feature>
<proteinExistence type="predicted"/>
<dbReference type="PANTHER" id="PTHR45641:SF19">
    <property type="entry name" value="NEPHROCYSTIN-3"/>
    <property type="match status" value="1"/>
</dbReference>
<feature type="repeat" description="TPR" evidence="3">
    <location>
        <begin position="848"/>
        <end position="881"/>
    </location>
</feature>
<dbReference type="Proteomes" id="UP000183994">
    <property type="component" value="Unassembled WGS sequence"/>
</dbReference>
<dbReference type="InterPro" id="IPR019734">
    <property type="entry name" value="TPR_rpt"/>
</dbReference>
<dbReference type="InterPro" id="IPR027417">
    <property type="entry name" value="P-loop_NTPase"/>
</dbReference>
<organism evidence="5 6">
    <name type="scientific">Desulfatibacillum alkenivorans DSM 16219</name>
    <dbReference type="NCBI Taxonomy" id="1121393"/>
    <lineage>
        <taxon>Bacteria</taxon>
        <taxon>Pseudomonadati</taxon>
        <taxon>Thermodesulfobacteriota</taxon>
        <taxon>Desulfobacteria</taxon>
        <taxon>Desulfobacterales</taxon>
        <taxon>Desulfatibacillaceae</taxon>
        <taxon>Desulfatibacillum</taxon>
    </lineage>
</organism>
<dbReference type="PROSITE" id="PS50005">
    <property type="entry name" value="TPR"/>
    <property type="match status" value="4"/>
</dbReference>
<dbReference type="InterPro" id="IPR011990">
    <property type="entry name" value="TPR-like_helical_dom_sf"/>
</dbReference>
<evidence type="ECO:0000256" key="1">
    <source>
        <dbReference type="ARBA" id="ARBA00022737"/>
    </source>
</evidence>
<feature type="repeat" description="TPR" evidence="3">
    <location>
        <begin position="1008"/>
        <end position="1041"/>
    </location>
</feature>
<reference evidence="6" key="1">
    <citation type="submission" date="2016-11" db="EMBL/GenBank/DDBJ databases">
        <authorList>
            <person name="Varghese N."/>
            <person name="Submissions S."/>
        </authorList>
    </citation>
    <scope>NUCLEOTIDE SEQUENCE [LARGE SCALE GENOMIC DNA]</scope>
    <source>
        <strain evidence="6">DSM 16219</strain>
    </source>
</reference>
<dbReference type="PANTHER" id="PTHR45641">
    <property type="entry name" value="TETRATRICOPEPTIDE REPEAT PROTEIN (AFU_ORTHOLOGUE AFUA_6G03870)"/>
    <property type="match status" value="1"/>
</dbReference>
<gene>
    <name evidence="5" type="ORF">SAMN02745216_00027</name>
</gene>
<dbReference type="EMBL" id="FQZU01000001">
    <property type="protein sequence ID" value="SHI50032.1"/>
    <property type="molecule type" value="Genomic_DNA"/>
</dbReference>
<keyword evidence="6" id="KW-1185">Reference proteome</keyword>
<evidence type="ECO:0000256" key="2">
    <source>
        <dbReference type="ARBA" id="ARBA00022803"/>
    </source>
</evidence>
<dbReference type="InterPro" id="IPR024983">
    <property type="entry name" value="CHAT_dom"/>
</dbReference>
<dbReference type="Pfam" id="PF13424">
    <property type="entry name" value="TPR_12"/>
    <property type="match status" value="2"/>
</dbReference>